<dbReference type="RefSeq" id="YP_009165718.1">
    <property type="nucleotide sequence ID" value="NC_027923.1"/>
</dbReference>
<proteinExistence type="predicted"/>
<dbReference type="Proteomes" id="UP000204667">
    <property type="component" value="Segment"/>
</dbReference>
<organism evidence="1 2">
    <name type="scientific">Perigonia lusca single nucleopolyhedrovirus</name>
    <dbReference type="NCBI Taxonomy" id="1675865"/>
    <lineage>
        <taxon>Viruses</taxon>
        <taxon>Viruses incertae sedis</taxon>
        <taxon>Naldaviricetes</taxon>
        <taxon>Lefavirales</taxon>
        <taxon>Baculoviridae</taxon>
        <taxon>Alphabaculovirus</taxon>
        <taxon>Alphabaculovirus peluscae</taxon>
        <taxon>Perigonia lusca nucleopolyhedrovirus</taxon>
    </lineage>
</organism>
<evidence type="ECO:0000313" key="2">
    <source>
        <dbReference type="Proteomes" id="UP000204667"/>
    </source>
</evidence>
<sequence length="122" mass="13796">MTGGRRNNDNSFDAHYRYNNSNSRLDTILQQHEIMRSEIRGIRSQLYDLCRNAVGVNSNLCNRIASNNSAYTTQPLFNQATAFEYTGYPTTTTTTAEVVKTKTGNNDTNVYYSNAIKLEPLN</sequence>
<dbReference type="KEGG" id="vg:26040105"/>
<name>A0A0M3WN50_9ABAC</name>
<dbReference type="EMBL" id="KM596836">
    <property type="protein sequence ID" value="AKN80675.1"/>
    <property type="molecule type" value="Genomic_DNA"/>
</dbReference>
<dbReference type="GeneID" id="26040105"/>
<protein>
    <submittedName>
        <fullName evidence="1">Uncharacterized protein</fullName>
    </submittedName>
</protein>
<dbReference type="OrthoDB" id="29262at10239"/>
<reference evidence="1 2" key="1">
    <citation type="journal article" date="2016" name="Sci. Rep.">
        <title>Genome sequence of Perigonia lusca single nucleopolyhedrovirus: insights into the evolution of a nucleotide metabolism enzyme in the family Baculoviridae.</title>
        <authorList>
            <person name="Ardisson-Araujo D.M."/>
            <person name="Lima R.N."/>
            <person name="Melo F.L."/>
            <person name="Clem R.J."/>
            <person name="Huang N."/>
            <person name="Bao S.N."/>
            <person name="Sosa-Gomez D.R."/>
            <person name="Ribeiro B.M."/>
        </authorList>
    </citation>
    <scope>NUCLEOTIDE SEQUENCE [LARGE SCALE GENOMIC DNA]</scope>
</reference>
<accession>A0A0M3WN50</accession>
<evidence type="ECO:0000313" key="1">
    <source>
        <dbReference type="EMBL" id="AKN80675.1"/>
    </source>
</evidence>
<keyword evidence="2" id="KW-1185">Reference proteome</keyword>
<gene>
    <name evidence="1" type="primary">PeluOrf-118</name>
</gene>